<evidence type="ECO:0008006" key="5">
    <source>
        <dbReference type="Google" id="ProtNLM"/>
    </source>
</evidence>
<feature type="compositionally biased region" description="Low complexity" evidence="1">
    <location>
        <begin position="348"/>
        <end position="360"/>
    </location>
</feature>
<keyword evidence="2" id="KW-0812">Transmembrane</keyword>
<keyword evidence="2" id="KW-1133">Transmembrane helix</keyword>
<dbReference type="EMBL" id="JAFCIX010000145">
    <property type="protein sequence ID" value="KAH6597353.1"/>
    <property type="molecule type" value="Genomic_DNA"/>
</dbReference>
<feature type="transmembrane region" description="Helical" evidence="2">
    <location>
        <begin position="416"/>
        <end position="440"/>
    </location>
</feature>
<feature type="region of interest" description="Disordered" evidence="1">
    <location>
        <begin position="343"/>
        <end position="381"/>
    </location>
</feature>
<organism evidence="3 4">
    <name type="scientific">Batrachochytrium salamandrivorans</name>
    <dbReference type="NCBI Taxonomy" id="1357716"/>
    <lineage>
        <taxon>Eukaryota</taxon>
        <taxon>Fungi</taxon>
        <taxon>Fungi incertae sedis</taxon>
        <taxon>Chytridiomycota</taxon>
        <taxon>Chytridiomycota incertae sedis</taxon>
        <taxon>Chytridiomycetes</taxon>
        <taxon>Rhizophydiales</taxon>
        <taxon>Rhizophydiales incertae sedis</taxon>
        <taxon>Batrachochytrium</taxon>
    </lineage>
</organism>
<dbReference type="Proteomes" id="UP001648503">
    <property type="component" value="Unassembled WGS sequence"/>
</dbReference>
<evidence type="ECO:0000313" key="4">
    <source>
        <dbReference type="Proteomes" id="UP001648503"/>
    </source>
</evidence>
<feature type="compositionally biased region" description="Polar residues" evidence="1">
    <location>
        <begin position="69"/>
        <end position="82"/>
    </location>
</feature>
<feature type="region of interest" description="Disordered" evidence="1">
    <location>
        <begin position="309"/>
        <end position="329"/>
    </location>
</feature>
<comment type="caution">
    <text evidence="3">The sequence shown here is derived from an EMBL/GenBank/DDBJ whole genome shotgun (WGS) entry which is preliminary data.</text>
</comment>
<name>A0ABQ8FFQ4_9FUNG</name>
<feature type="compositionally biased region" description="Polar residues" evidence="1">
    <location>
        <begin position="92"/>
        <end position="109"/>
    </location>
</feature>
<gene>
    <name evidence="3" type="ORF">BASA50_004493</name>
</gene>
<feature type="compositionally biased region" description="Polar residues" evidence="1">
    <location>
        <begin position="19"/>
        <end position="55"/>
    </location>
</feature>
<keyword evidence="2" id="KW-0472">Membrane</keyword>
<protein>
    <recommendedName>
        <fullName evidence="5">Late embryogenesis abundant protein LEA-2 subgroup domain-containing protein</fullName>
    </recommendedName>
</protein>
<evidence type="ECO:0000256" key="1">
    <source>
        <dbReference type="SAM" id="MobiDB-lite"/>
    </source>
</evidence>
<feature type="region of interest" description="Disordered" evidence="1">
    <location>
        <begin position="645"/>
        <end position="670"/>
    </location>
</feature>
<evidence type="ECO:0000256" key="2">
    <source>
        <dbReference type="SAM" id="Phobius"/>
    </source>
</evidence>
<keyword evidence="4" id="KW-1185">Reference proteome</keyword>
<proteinExistence type="predicted"/>
<feature type="region of interest" description="Disordered" evidence="1">
    <location>
        <begin position="201"/>
        <end position="263"/>
    </location>
</feature>
<reference evidence="3 4" key="1">
    <citation type="submission" date="2021-02" db="EMBL/GenBank/DDBJ databases">
        <title>Variation within the Batrachochytrium salamandrivorans European outbreak.</title>
        <authorList>
            <person name="Kelly M."/>
            <person name="Pasmans F."/>
            <person name="Shea T.P."/>
            <person name="Munoz J.F."/>
            <person name="Carranza S."/>
            <person name="Cuomo C.A."/>
            <person name="Martel A."/>
        </authorList>
    </citation>
    <scope>NUCLEOTIDE SEQUENCE [LARGE SCALE GENOMIC DNA]</scope>
    <source>
        <strain evidence="3 4">AMFP18/2</strain>
    </source>
</reference>
<accession>A0ABQ8FFQ4</accession>
<evidence type="ECO:0000313" key="3">
    <source>
        <dbReference type="EMBL" id="KAH6597353.1"/>
    </source>
</evidence>
<feature type="region of interest" description="Disordered" evidence="1">
    <location>
        <begin position="1"/>
        <end position="130"/>
    </location>
</feature>
<sequence>MGNKPRTHPPPLHTNNNNSSRQPHTMQTQAASKPQLSSDQATSAASIDTYSSSHPDQQKQKQKQKQQQYDPNSSYVQNTSTDKLPRPLHPEAQSQQSQQHDRSISSGNNAVHHHNATPLISPIDDGYNHHYQQYGQQHDQQYDQQYNQQYDQQYDQQYNQQYDQQYDQQYNQQYNQQYDQQYSQQYGQQYDQQYNQQYDQQYDQQYQQRQDDKSALQSSGHTLADSVYGNPFVDPTPFTSSGHAMHPLQRNYSTNGGYSDYQPGDATSGAVQYSVYSVQEQEPIAYAAAPLKSFVPPAVVSKAKPFHVASNSSPYNADSNQSSSGHLDNYRVYSNTPFSEYTANPLPSSSTKVSRSSSRRQATAVVSPNRLAASTGTHGSSTSLNKGLNVGFINARNSESKNGKKQYYLCCFPTKLALWICLGITAFLLAILGVVGYLYFPRNPDMQLISITPIKNTNTLSAGPKGFGLVVELKMLMNVSAINNNRYPLVINHMDMVASLITNSTMLNGVQFSTDGPPLSVPAGTQGKVGSGSRTAPITFPPKEPMFFTIEFDISYATQEVLTDDPILAELLQGCGFLNSPARPMVIHYKADVVVGVLSSMGYKPSFENDFKINCPSDIGKTLGKFDFLDLGIKAKTPAKFVSVDSGDSITTAPSGKSSTSSKRKRDGKD</sequence>